<protein>
    <submittedName>
        <fullName evidence="3">PEP-CTERM sorting domain-containing protein</fullName>
    </submittedName>
</protein>
<evidence type="ECO:0000259" key="2">
    <source>
        <dbReference type="Pfam" id="PF07589"/>
    </source>
</evidence>
<accession>A0A9D1T2V1</accession>
<dbReference type="EMBL" id="DVOR01000028">
    <property type="protein sequence ID" value="HIV08653.1"/>
    <property type="molecule type" value="Genomic_DNA"/>
</dbReference>
<evidence type="ECO:0000313" key="3">
    <source>
        <dbReference type="EMBL" id="HIV08653.1"/>
    </source>
</evidence>
<name>A0A9D1T2V1_9BACT</name>
<evidence type="ECO:0000256" key="1">
    <source>
        <dbReference type="SAM" id="SignalP"/>
    </source>
</evidence>
<dbReference type="InterPro" id="IPR013424">
    <property type="entry name" value="Ice-binding_C"/>
</dbReference>
<gene>
    <name evidence="3" type="ORF">IAC79_00870</name>
</gene>
<proteinExistence type="predicted"/>
<feature type="chain" id="PRO_5038845005" evidence="1">
    <location>
        <begin position="21"/>
        <end position="209"/>
    </location>
</feature>
<reference evidence="3" key="1">
    <citation type="submission" date="2020-10" db="EMBL/GenBank/DDBJ databases">
        <authorList>
            <person name="Gilroy R."/>
        </authorList>
    </citation>
    <scope>NUCLEOTIDE SEQUENCE</scope>
    <source>
        <strain evidence="3">35461</strain>
    </source>
</reference>
<sequence>MKKLMMAATLAALTFGAAQAATLDWQENGAYNNKDIVAGTGYDHPFAYTVAINVTGTVAADGTDLVKFGYWNGDAFLKVNTNSELRYQAGNWSPSATRPALTTGTHVIAINYTPGNSGGIDVAIYVDGKQYATFNEGGNKTGLNVWLYDNDAWDIINSAAYNGTLTQDEIDSLVANGSAVLKTEEVPEPTALALLALGVAGVALRRRVA</sequence>
<feature type="domain" description="Ice-binding protein C-terminal" evidence="2">
    <location>
        <begin position="186"/>
        <end position="207"/>
    </location>
</feature>
<evidence type="ECO:0000313" key="4">
    <source>
        <dbReference type="Proteomes" id="UP000886845"/>
    </source>
</evidence>
<reference evidence="3" key="2">
    <citation type="journal article" date="2021" name="PeerJ">
        <title>Extensive microbial diversity within the chicken gut microbiome revealed by metagenomics and culture.</title>
        <authorList>
            <person name="Gilroy R."/>
            <person name="Ravi A."/>
            <person name="Getino M."/>
            <person name="Pursley I."/>
            <person name="Horton D.L."/>
            <person name="Alikhan N.F."/>
            <person name="Baker D."/>
            <person name="Gharbi K."/>
            <person name="Hall N."/>
            <person name="Watson M."/>
            <person name="Adriaenssens E.M."/>
            <person name="Foster-Nyarko E."/>
            <person name="Jarju S."/>
            <person name="Secka A."/>
            <person name="Antonio M."/>
            <person name="Oren A."/>
            <person name="Chaudhuri R.R."/>
            <person name="La Ragione R."/>
            <person name="Hildebrand F."/>
            <person name="Pallen M.J."/>
        </authorList>
    </citation>
    <scope>NUCLEOTIDE SEQUENCE</scope>
    <source>
        <strain evidence="3">35461</strain>
    </source>
</reference>
<dbReference type="Proteomes" id="UP000886845">
    <property type="component" value="Unassembled WGS sequence"/>
</dbReference>
<dbReference type="NCBIfam" id="TIGR02595">
    <property type="entry name" value="PEP_CTERM"/>
    <property type="match status" value="1"/>
</dbReference>
<dbReference type="Pfam" id="PF07589">
    <property type="entry name" value="PEP-CTERM"/>
    <property type="match status" value="1"/>
</dbReference>
<feature type="signal peptide" evidence="1">
    <location>
        <begin position="1"/>
        <end position="20"/>
    </location>
</feature>
<keyword evidence="1" id="KW-0732">Signal</keyword>
<dbReference type="AlphaFoldDB" id="A0A9D1T2V1"/>
<organism evidence="3 4">
    <name type="scientific">Candidatus Spyradenecus faecavium</name>
    <dbReference type="NCBI Taxonomy" id="2840947"/>
    <lineage>
        <taxon>Bacteria</taxon>
        <taxon>Pseudomonadati</taxon>
        <taxon>Lentisphaerota</taxon>
        <taxon>Lentisphaeria</taxon>
        <taxon>Lentisphaerales</taxon>
        <taxon>Lentisphaeraceae</taxon>
        <taxon>Lentisphaeraceae incertae sedis</taxon>
        <taxon>Candidatus Spyradenecus</taxon>
    </lineage>
</organism>
<comment type="caution">
    <text evidence="3">The sequence shown here is derived from an EMBL/GenBank/DDBJ whole genome shotgun (WGS) entry which is preliminary data.</text>
</comment>